<protein>
    <recommendedName>
        <fullName evidence="4">HTH araC/xylS-type domain-containing protein</fullName>
    </recommendedName>
</protein>
<dbReference type="InterPro" id="IPR009057">
    <property type="entry name" value="Homeodomain-like_sf"/>
</dbReference>
<dbReference type="Gene3D" id="1.10.10.60">
    <property type="entry name" value="Homeodomain-like"/>
    <property type="match status" value="2"/>
</dbReference>
<dbReference type="InterPro" id="IPR050204">
    <property type="entry name" value="AraC_XylS_family_regulators"/>
</dbReference>
<gene>
    <name evidence="5" type="ORF">QI30_07035</name>
</gene>
<feature type="domain" description="HTH araC/xylS-type" evidence="4">
    <location>
        <begin position="178"/>
        <end position="276"/>
    </location>
</feature>
<accession>A0A433RVK4</accession>
<evidence type="ECO:0000313" key="5">
    <source>
        <dbReference type="EMBL" id="RUS57327.1"/>
    </source>
</evidence>
<name>A0A433RVK4_9BACL</name>
<dbReference type="Pfam" id="PF02311">
    <property type="entry name" value="AraC_binding"/>
    <property type="match status" value="1"/>
</dbReference>
<dbReference type="Proteomes" id="UP000288623">
    <property type="component" value="Unassembled WGS sequence"/>
</dbReference>
<proteinExistence type="predicted"/>
<keyword evidence="6" id="KW-1185">Reference proteome</keyword>
<dbReference type="SUPFAM" id="SSF51182">
    <property type="entry name" value="RmlC-like cupins"/>
    <property type="match status" value="1"/>
</dbReference>
<evidence type="ECO:0000256" key="1">
    <source>
        <dbReference type="ARBA" id="ARBA00023015"/>
    </source>
</evidence>
<dbReference type="GO" id="GO:0003700">
    <property type="term" value="F:DNA-binding transcription factor activity"/>
    <property type="evidence" value="ECO:0007669"/>
    <property type="project" value="InterPro"/>
</dbReference>
<dbReference type="EMBL" id="JTFC01000026">
    <property type="protein sequence ID" value="RUS57327.1"/>
    <property type="molecule type" value="Genomic_DNA"/>
</dbReference>
<dbReference type="GO" id="GO:0043565">
    <property type="term" value="F:sequence-specific DNA binding"/>
    <property type="evidence" value="ECO:0007669"/>
    <property type="project" value="InterPro"/>
</dbReference>
<evidence type="ECO:0000259" key="4">
    <source>
        <dbReference type="PROSITE" id="PS01124"/>
    </source>
</evidence>
<dbReference type="InterPro" id="IPR003313">
    <property type="entry name" value="AraC-bd"/>
</dbReference>
<dbReference type="PRINTS" id="PR00032">
    <property type="entry name" value="HTHARAC"/>
</dbReference>
<dbReference type="OrthoDB" id="9778008at2"/>
<dbReference type="Gene3D" id="2.60.120.10">
    <property type="entry name" value="Jelly Rolls"/>
    <property type="match status" value="1"/>
</dbReference>
<dbReference type="PROSITE" id="PS00041">
    <property type="entry name" value="HTH_ARAC_FAMILY_1"/>
    <property type="match status" value="1"/>
</dbReference>
<keyword evidence="2" id="KW-0238">DNA-binding</keyword>
<dbReference type="InterPro" id="IPR018060">
    <property type="entry name" value="HTH_AraC"/>
</dbReference>
<reference evidence="5 6" key="1">
    <citation type="submission" date="2014-11" db="EMBL/GenBank/DDBJ databases">
        <title>Genome sequence and analysis of novel Kurthia sp.</title>
        <authorList>
            <person name="Lawson J.N."/>
            <person name="Gonzalez J.E."/>
            <person name="Rinauldi L."/>
            <person name="Xuan Z."/>
            <person name="Firman A."/>
            <person name="Shaddox L."/>
            <person name="Trudeau A."/>
            <person name="Shah S."/>
            <person name="Reiman D."/>
        </authorList>
    </citation>
    <scope>NUCLEOTIDE SEQUENCE [LARGE SCALE GENOMIC DNA]</scope>
    <source>
        <strain evidence="5 6">3B1D</strain>
    </source>
</reference>
<keyword evidence="1" id="KW-0805">Transcription regulation</keyword>
<keyword evidence="3" id="KW-0804">Transcription</keyword>
<dbReference type="PANTHER" id="PTHR46796">
    <property type="entry name" value="HTH-TYPE TRANSCRIPTIONAL ACTIVATOR RHAS-RELATED"/>
    <property type="match status" value="1"/>
</dbReference>
<dbReference type="InterPro" id="IPR011051">
    <property type="entry name" value="RmlC_Cupin_sf"/>
</dbReference>
<dbReference type="SUPFAM" id="SSF46689">
    <property type="entry name" value="Homeodomain-like"/>
    <property type="match status" value="2"/>
</dbReference>
<evidence type="ECO:0000256" key="3">
    <source>
        <dbReference type="ARBA" id="ARBA00023163"/>
    </source>
</evidence>
<evidence type="ECO:0000256" key="2">
    <source>
        <dbReference type="ARBA" id="ARBA00023125"/>
    </source>
</evidence>
<dbReference type="SMART" id="SM00342">
    <property type="entry name" value="HTH_ARAC"/>
    <property type="match status" value="1"/>
</dbReference>
<dbReference type="PROSITE" id="PS01124">
    <property type="entry name" value="HTH_ARAC_FAMILY_2"/>
    <property type="match status" value="1"/>
</dbReference>
<evidence type="ECO:0000313" key="6">
    <source>
        <dbReference type="Proteomes" id="UP000288623"/>
    </source>
</evidence>
<dbReference type="AlphaFoldDB" id="A0A433RVK4"/>
<comment type="caution">
    <text evidence="5">The sequence shown here is derived from an EMBL/GenBank/DDBJ whole genome shotgun (WGS) entry which is preliminary data.</text>
</comment>
<organism evidence="5 6">
    <name type="scientific">Candidatus Kurthia intestinigallinarum</name>
    <dbReference type="NCBI Taxonomy" id="1562256"/>
    <lineage>
        <taxon>Bacteria</taxon>
        <taxon>Bacillati</taxon>
        <taxon>Bacillota</taxon>
        <taxon>Bacilli</taxon>
        <taxon>Bacillales</taxon>
        <taxon>Caryophanaceae</taxon>
        <taxon>Kurthia</taxon>
    </lineage>
</organism>
<dbReference type="Pfam" id="PF12833">
    <property type="entry name" value="HTH_18"/>
    <property type="match status" value="1"/>
</dbReference>
<sequence length="276" mass="32011">MQRRNIPINPFGQEQVLYDNPEFPSIVYNTLIVANSVGYIPLHWHDEWQMQIVEAGSVEMHVQGDVHTIEAGQGLWIHSGVVHEAYALTDDARYRCWNIQPDLLPRFLRQCFEQRGPKHGYVLLTDDGWQQECLAIIAHAMASDDEFTIYDDFVKVAHLLCTHAEKGVTKPAFDERLKELLAYIHIHYTEKLTLDELAGVVYLSTSETIRLFKKSLQMTPFQYILKYRLEKSRELLQHTDEAVTDIALEIGFSSASYFIQKFKEAYDITPKQFQML</sequence>
<dbReference type="RefSeq" id="WP_126990229.1">
    <property type="nucleotide sequence ID" value="NZ_JTFC01000026.1"/>
</dbReference>
<dbReference type="InterPro" id="IPR020449">
    <property type="entry name" value="Tscrpt_reg_AraC-type_HTH"/>
</dbReference>
<dbReference type="InterPro" id="IPR014710">
    <property type="entry name" value="RmlC-like_jellyroll"/>
</dbReference>
<dbReference type="InterPro" id="IPR018062">
    <property type="entry name" value="HTH_AraC-typ_CS"/>
</dbReference>